<dbReference type="STRING" id="247156.NFA_20650"/>
<accession>Q5YY30</accession>
<dbReference type="EMBL" id="AP006618">
    <property type="protein sequence ID" value="BAD56911.1"/>
    <property type="molecule type" value="Genomic_DNA"/>
</dbReference>
<dbReference type="KEGG" id="nfa:NFA_20650"/>
<feature type="compositionally biased region" description="Polar residues" evidence="1">
    <location>
        <begin position="40"/>
        <end position="52"/>
    </location>
</feature>
<name>Q5YY30_NOCFA</name>
<proteinExistence type="predicted"/>
<dbReference type="Proteomes" id="UP000006820">
    <property type="component" value="Chromosome"/>
</dbReference>
<feature type="compositionally biased region" description="Polar residues" evidence="1">
    <location>
        <begin position="8"/>
        <end position="19"/>
    </location>
</feature>
<reference evidence="2 3" key="1">
    <citation type="journal article" date="2004" name="Proc. Natl. Acad. Sci. U.S.A.">
        <title>The complete genomic sequence of Nocardia farcinica IFM 10152.</title>
        <authorList>
            <person name="Ishikawa J."/>
            <person name="Yamashita A."/>
            <person name="Mikami Y."/>
            <person name="Hoshino Y."/>
            <person name="Kurita H."/>
            <person name="Hotta K."/>
            <person name="Shiba T."/>
            <person name="Hattori M."/>
        </authorList>
    </citation>
    <scope>NUCLEOTIDE SEQUENCE [LARGE SCALE GENOMIC DNA]</scope>
    <source>
        <strain evidence="2 3">IFM 10152</strain>
    </source>
</reference>
<evidence type="ECO:0000256" key="1">
    <source>
        <dbReference type="SAM" id="MobiDB-lite"/>
    </source>
</evidence>
<gene>
    <name evidence="2" type="ordered locus">NFA_20650</name>
</gene>
<feature type="region of interest" description="Disordered" evidence="1">
    <location>
        <begin position="1"/>
        <end position="52"/>
    </location>
</feature>
<organism evidence="2 3">
    <name type="scientific">Nocardia farcinica (strain IFM 10152)</name>
    <dbReference type="NCBI Taxonomy" id="247156"/>
    <lineage>
        <taxon>Bacteria</taxon>
        <taxon>Bacillati</taxon>
        <taxon>Actinomycetota</taxon>
        <taxon>Actinomycetes</taxon>
        <taxon>Mycobacteriales</taxon>
        <taxon>Nocardiaceae</taxon>
        <taxon>Nocardia</taxon>
    </lineage>
</organism>
<evidence type="ECO:0000313" key="3">
    <source>
        <dbReference type="Proteomes" id="UP000006820"/>
    </source>
</evidence>
<evidence type="ECO:0000313" key="2">
    <source>
        <dbReference type="EMBL" id="BAD56911.1"/>
    </source>
</evidence>
<dbReference type="AlphaFoldDB" id="Q5YY30"/>
<protein>
    <submittedName>
        <fullName evidence="2">Uncharacterized protein</fullName>
    </submittedName>
</protein>
<sequence>MVEEPASHPNTSLLPSLTDKNNEVDYALPPPLATPPVEATTLTRGSAFVNQP</sequence>
<keyword evidence="3" id="KW-1185">Reference proteome</keyword>
<dbReference type="HOGENOM" id="CLU_3082363_0_0_11"/>